<proteinExistence type="predicted"/>
<reference evidence="1 2" key="1">
    <citation type="submission" date="2018-08" db="EMBL/GenBank/DDBJ databases">
        <title>Complete genome sequence of five Acinetobacter baumannii phages from Abidjan, Cote d'Ivoire.</title>
        <authorList>
            <person name="Essoh C."/>
            <person name="Vernadet J.-P."/>
            <person name="Vergnaud G."/>
            <person name="Resch G."/>
            <person name="Pourcel C."/>
        </authorList>
    </citation>
    <scope>NUCLEOTIDE SEQUENCE [LARGE SCALE GENOMIC DNA]</scope>
</reference>
<dbReference type="EMBL" id="MH800198">
    <property type="protein sequence ID" value="AYD85668.1"/>
    <property type="molecule type" value="Genomic_DNA"/>
</dbReference>
<evidence type="ECO:0000313" key="1">
    <source>
        <dbReference type="EMBL" id="AYD85668.1"/>
    </source>
</evidence>
<name>A0A386KJ44_9CAUD</name>
<accession>A0A386KJ44</accession>
<sequence length="62" mass="6901">MLKPINKIGARLVNTGFAFIVSNLSSALIQEFDIVGKSITNLNYFTFIAVYYSKGSIEIKIK</sequence>
<organism evidence="1 2">
    <name type="scientific">Acinetobacter phage vB_AbaM_B09_Aci01-1</name>
    <dbReference type="NCBI Taxonomy" id="2315466"/>
    <lineage>
        <taxon>Viruses</taxon>
        <taxon>Duplodnaviria</taxon>
        <taxon>Heunggongvirae</taxon>
        <taxon>Uroviricota</taxon>
        <taxon>Caudoviricetes</taxon>
        <taxon>Saclayvirus</taxon>
        <taxon>Saclayvirus Aci011</taxon>
    </lineage>
</organism>
<evidence type="ECO:0000313" key="2">
    <source>
        <dbReference type="Proteomes" id="UP000267500"/>
    </source>
</evidence>
<keyword evidence="2" id="KW-1185">Reference proteome</keyword>
<protein>
    <submittedName>
        <fullName evidence="1">Uncharacterized protein</fullName>
    </submittedName>
</protein>
<gene>
    <name evidence="1" type="ORF">Aci011_159</name>
</gene>
<dbReference type="Proteomes" id="UP000267500">
    <property type="component" value="Segment"/>
</dbReference>